<dbReference type="Gene3D" id="1.10.10.1540">
    <property type="entry name" value="Costar domain"/>
    <property type="match status" value="1"/>
</dbReference>
<dbReference type="GO" id="GO:0045944">
    <property type="term" value="P:positive regulation of transcription by RNA polymerase II"/>
    <property type="evidence" value="ECO:0007669"/>
    <property type="project" value="TreeGrafter"/>
</dbReference>
<evidence type="ECO:0000313" key="4">
    <source>
        <dbReference type="Proteomes" id="UP000827092"/>
    </source>
</evidence>
<feature type="domain" description="Costars" evidence="2">
    <location>
        <begin position="113"/>
        <end position="189"/>
    </location>
</feature>
<dbReference type="GO" id="GO:0035025">
    <property type="term" value="P:positive regulation of Rho protein signal transduction"/>
    <property type="evidence" value="ECO:0007669"/>
    <property type="project" value="InterPro"/>
</dbReference>
<keyword evidence="4" id="KW-1185">Reference proteome</keyword>
<comment type="caution">
    <text evidence="3">The sequence shown here is derived from an EMBL/GenBank/DDBJ whole genome shotgun (WGS) entry which is preliminary data.</text>
</comment>
<accession>A0AAV6UB54</accession>
<gene>
    <name evidence="3" type="ORF">JTE90_028290</name>
</gene>
<organism evidence="3 4">
    <name type="scientific">Oedothorax gibbosus</name>
    <dbReference type="NCBI Taxonomy" id="931172"/>
    <lineage>
        <taxon>Eukaryota</taxon>
        <taxon>Metazoa</taxon>
        <taxon>Ecdysozoa</taxon>
        <taxon>Arthropoda</taxon>
        <taxon>Chelicerata</taxon>
        <taxon>Arachnida</taxon>
        <taxon>Araneae</taxon>
        <taxon>Araneomorphae</taxon>
        <taxon>Entelegynae</taxon>
        <taxon>Araneoidea</taxon>
        <taxon>Linyphiidae</taxon>
        <taxon>Erigoninae</taxon>
        <taxon>Oedothorax</taxon>
    </lineage>
</organism>
<evidence type="ECO:0000313" key="3">
    <source>
        <dbReference type="EMBL" id="KAG8181752.1"/>
    </source>
</evidence>
<feature type="compositionally biased region" description="Basic and acidic residues" evidence="1">
    <location>
        <begin position="87"/>
        <end position="104"/>
    </location>
</feature>
<dbReference type="GO" id="GO:0003779">
    <property type="term" value="F:actin binding"/>
    <property type="evidence" value="ECO:0007669"/>
    <property type="project" value="InterPro"/>
</dbReference>
<feature type="compositionally biased region" description="Basic and acidic residues" evidence="1">
    <location>
        <begin position="197"/>
        <end position="208"/>
    </location>
</feature>
<dbReference type="GO" id="GO:0030017">
    <property type="term" value="C:sarcomere"/>
    <property type="evidence" value="ECO:0007669"/>
    <property type="project" value="TreeGrafter"/>
</dbReference>
<feature type="region of interest" description="Disordered" evidence="1">
    <location>
        <begin position="57"/>
        <end position="104"/>
    </location>
</feature>
<name>A0AAV6UB54_9ARAC</name>
<evidence type="ECO:0000256" key="1">
    <source>
        <dbReference type="SAM" id="MobiDB-lite"/>
    </source>
</evidence>
<dbReference type="PANTHER" id="PTHR22739">
    <property type="entry name" value="STRIATED MUSCLE ACTIVATOR OF RHO-DEPENDENT SIGNALING-RELATED"/>
    <property type="match status" value="1"/>
</dbReference>
<sequence>MTLPTFQFNILVPPGVQSRFGLLIRYPSTYIPNHPLPEMSSPIKIYGNDALSSRVAAFQKKAEDHQSKQRRNPFSGSGHVSTMANQKWDKSDPRYGKPEEGSKTEKRGLAAGALIGNEIIFLCEMISQYGTHEEDGTVWITFGELFQIYVTISNKVVGLLLRARKQGLVHFEGEMLFQRRDDDVVITLLKPINEIRPERPPPKCKQVEQSDVLSED</sequence>
<dbReference type="Proteomes" id="UP000827092">
    <property type="component" value="Unassembled WGS sequence"/>
</dbReference>
<dbReference type="AlphaFoldDB" id="A0AAV6UB54"/>
<dbReference type="SMART" id="SM01283">
    <property type="entry name" value="Costars"/>
    <property type="match status" value="1"/>
</dbReference>
<evidence type="ECO:0000259" key="2">
    <source>
        <dbReference type="SMART" id="SM01283"/>
    </source>
</evidence>
<dbReference type="PANTHER" id="PTHR22739:SF7">
    <property type="entry name" value="EG:152A3.3 PROTEIN-RELATED"/>
    <property type="match status" value="1"/>
</dbReference>
<dbReference type="EMBL" id="JAFNEN010000498">
    <property type="protein sequence ID" value="KAG8181752.1"/>
    <property type="molecule type" value="Genomic_DNA"/>
</dbReference>
<proteinExistence type="predicted"/>
<protein>
    <recommendedName>
        <fullName evidence="2">Costars domain-containing protein</fullName>
    </recommendedName>
</protein>
<dbReference type="InterPro" id="IPR027817">
    <property type="entry name" value="Costars_dom"/>
</dbReference>
<feature type="compositionally biased region" description="Polar residues" evidence="1">
    <location>
        <begin position="72"/>
        <end position="85"/>
    </location>
</feature>
<reference evidence="3 4" key="1">
    <citation type="journal article" date="2022" name="Nat. Ecol. Evol.">
        <title>A masculinizing supergene underlies an exaggerated male reproductive morph in a spider.</title>
        <authorList>
            <person name="Hendrickx F."/>
            <person name="De Corte Z."/>
            <person name="Sonet G."/>
            <person name="Van Belleghem S.M."/>
            <person name="Kostlbacher S."/>
            <person name="Vangestel C."/>
        </authorList>
    </citation>
    <scope>NUCLEOTIDE SEQUENCE [LARGE SCALE GENOMIC DNA]</scope>
    <source>
        <strain evidence="3">W744_W776</strain>
    </source>
</reference>
<feature type="region of interest" description="Disordered" evidence="1">
    <location>
        <begin position="197"/>
        <end position="216"/>
    </location>
</feature>
<dbReference type="Pfam" id="PF14705">
    <property type="entry name" value="Costars"/>
    <property type="match status" value="1"/>
</dbReference>
<dbReference type="InterPro" id="IPR026111">
    <property type="entry name" value="Abra"/>
</dbReference>
<dbReference type="InterPro" id="IPR038095">
    <property type="entry name" value="Costars_sf"/>
</dbReference>